<dbReference type="GO" id="GO:0003677">
    <property type="term" value="F:DNA binding"/>
    <property type="evidence" value="ECO:0007669"/>
    <property type="project" value="UniProtKB-KW"/>
</dbReference>
<dbReference type="RefSeq" id="WP_179456889.1">
    <property type="nucleotide sequence ID" value="NZ_BAAAPX010000001.1"/>
</dbReference>
<sequence length="209" mass="22373">MLITELAERSATPAATIKYYVREGLLPAGERVGGNRTLYGEEHERRLRLIRAMLEVGKLSIASVKSILAVLDEPGAPIAHTFDVAQQALSRSAVPDVADPTPEALARVDAVAARAGWADCDDNIGREIAARVIDAFAGAGYPLPDDYLDRYAAAARIHAEADLGAVAVLPDPSRMTELMVIGTVLGDTLSLGLRRMAQAVVTEERRRSS</sequence>
<dbReference type="Proteomes" id="UP000589620">
    <property type="component" value="Unassembled WGS sequence"/>
</dbReference>
<comment type="caution">
    <text evidence="2">The sequence shown here is derived from an EMBL/GenBank/DDBJ whole genome shotgun (WGS) entry which is preliminary data.</text>
</comment>
<proteinExistence type="predicted"/>
<keyword evidence="2" id="KW-0238">DNA-binding</keyword>
<keyword evidence="3" id="KW-1185">Reference proteome</keyword>
<dbReference type="SMART" id="SM00422">
    <property type="entry name" value="HTH_MERR"/>
    <property type="match status" value="1"/>
</dbReference>
<gene>
    <name evidence="2" type="ORF">BJ963_002387</name>
</gene>
<evidence type="ECO:0000259" key="1">
    <source>
        <dbReference type="PROSITE" id="PS50937"/>
    </source>
</evidence>
<dbReference type="InterPro" id="IPR000551">
    <property type="entry name" value="MerR-type_HTH_dom"/>
</dbReference>
<dbReference type="InterPro" id="IPR009061">
    <property type="entry name" value="DNA-bd_dom_put_sf"/>
</dbReference>
<name>A0A852T027_9MICO</name>
<protein>
    <submittedName>
        <fullName evidence="2">DNA-binding transcriptional MerR regulator</fullName>
    </submittedName>
</protein>
<feature type="domain" description="HTH merR-type" evidence="1">
    <location>
        <begin position="1"/>
        <end position="70"/>
    </location>
</feature>
<organism evidence="2 3">
    <name type="scientific">Leifsonia soli</name>
    <dbReference type="NCBI Taxonomy" id="582665"/>
    <lineage>
        <taxon>Bacteria</taxon>
        <taxon>Bacillati</taxon>
        <taxon>Actinomycetota</taxon>
        <taxon>Actinomycetes</taxon>
        <taxon>Micrococcales</taxon>
        <taxon>Microbacteriaceae</taxon>
        <taxon>Leifsonia</taxon>
    </lineage>
</organism>
<reference evidence="2 3" key="1">
    <citation type="submission" date="2020-07" db="EMBL/GenBank/DDBJ databases">
        <title>Sequencing the genomes of 1000 actinobacteria strains.</title>
        <authorList>
            <person name="Klenk H.-P."/>
        </authorList>
    </citation>
    <scope>NUCLEOTIDE SEQUENCE [LARGE SCALE GENOMIC DNA]</scope>
    <source>
        <strain evidence="2 3">DSM 23871</strain>
    </source>
</reference>
<dbReference type="PROSITE" id="PS50937">
    <property type="entry name" value="HTH_MERR_2"/>
    <property type="match status" value="1"/>
</dbReference>
<dbReference type="EMBL" id="JACCBJ010000001">
    <property type="protein sequence ID" value="NYD74868.1"/>
    <property type="molecule type" value="Genomic_DNA"/>
</dbReference>
<evidence type="ECO:0000313" key="3">
    <source>
        <dbReference type="Proteomes" id="UP000589620"/>
    </source>
</evidence>
<dbReference type="AlphaFoldDB" id="A0A852T027"/>
<dbReference type="Gene3D" id="1.10.1660.10">
    <property type="match status" value="1"/>
</dbReference>
<dbReference type="SUPFAM" id="SSF46955">
    <property type="entry name" value="Putative DNA-binding domain"/>
    <property type="match status" value="1"/>
</dbReference>
<evidence type="ECO:0000313" key="2">
    <source>
        <dbReference type="EMBL" id="NYD74868.1"/>
    </source>
</evidence>
<accession>A0A852T027</accession>
<dbReference type="GO" id="GO:0006355">
    <property type="term" value="P:regulation of DNA-templated transcription"/>
    <property type="evidence" value="ECO:0007669"/>
    <property type="project" value="InterPro"/>
</dbReference>
<dbReference type="Pfam" id="PF13411">
    <property type="entry name" value="MerR_1"/>
    <property type="match status" value="1"/>
</dbReference>